<feature type="transmembrane region" description="Helical" evidence="9">
    <location>
        <begin position="141"/>
        <end position="163"/>
    </location>
</feature>
<evidence type="ECO:0000256" key="5">
    <source>
        <dbReference type="ARBA" id="ARBA00022692"/>
    </source>
</evidence>
<keyword evidence="5 9" id="KW-0812">Transmembrane</keyword>
<keyword evidence="4 9" id="KW-0997">Cell inner membrane</keyword>
<keyword evidence="2 9" id="KW-0813">Transport</keyword>
<feature type="domain" description="Tripartite ATP-independent periplasmic transporters DctQ component" evidence="10">
    <location>
        <begin position="29"/>
        <end position="166"/>
    </location>
</feature>
<dbReference type="EMBL" id="JQSG02000002">
    <property type="protein sequence ID" value="OBS09899.1"/>
    <property type="molecule type" value="Genomic_DNA"/>
</dbReference>
<dbReference type="Pfam" id="PF04290">
    <property type="entry name" value="DctQ"/>
    <property type="match status" value="1"/>
</dbReference>
<dbReference type="GO" id="GO:0022857">
    <property type="term" value="F:transmembrane transporter activity"/>
    <property type="evidence" value="ECO:0007669"/>
    <property type="project" value="UniProtKB-UniRule"/>
</dbReference>
<comment type="similarity">
    <text evidence="8 9">Belongs to the TRAP transporter small permease family.</text>
</comment>
<evidence type="ECO:0000313" key="12">
    <source>
        <dbReference type="Proteomes" id="UP000029273"/>
    </source>
</evidence>
<comment type="caution">
    <text evidence="11">The sequence shown here is derived from an EMBL/GenBank/DDBJ whole genome shotgun (WGS) entry which is preliminary data.</text>
</comment>
<proteinExistence type="inferred from homology"/>
<accession>A0A1A6C5S3</accession>
<organism evidence="11 12">
    <name type="scientific">Acidihalobacter prosperus</name>
    <dbReference type="NCBI Taxonomy" id="160660"/>
    <lineage>
        <taxon>Bacteria</taxon>
        <taxon>Pseudomonadati</taxon>
        <taxon>Pseudomonadota</taxon>
        <taxon>Gammaproteobacteria</taxon>
        <taxon>Chromatiales</taxon>
        <taxon>Ectothiorhodospiraceae</taxon>
        <taxon>Acidihalobacter</taxon>
    </lineage>
</organism>
<feature type="transmembrane region" description="Helical" evidence="9">
    <location>
        <begin position="21"/>
        <end position="38"/>
    </location>
</feature>
<comment type="function">
    <text evidence="9">Part of the tripartite ATP-independent periplasmic (TRAP) transport system.</text>
</comment>
<keyword evidence="6 9" id="KW-1133">Transmembrane helix</keyword>
<evidence type="ECO:0000256" key="6">
    <source>
        <dbReference type="ARBA" id="ARBA00022989"/>
    </source>
</evidence>
<dbReference type="OrthoDB" id="9795655at2"/>
<protein>
    <recommendedName>
        <fullName evidence="9">TRAP transporter small permease protein</fullName>
    </recommendedName>
</protein>
<comment type="subunit">
    <text evidence="9">The complex comprises the extracytoplasmic solute receptor protein and the two transmembrane proteins.</text>
</comment>
<dbReference type="Proteomes" id="UP000029273">
    <property type="component" value="Unassembled WGS sequence"/>
</dbReference>
<evidence type="ECO:0000256" key="9">
    <source>
        <dbReference type="RuleBase" id="RU369079"/>
    </source>
</evidence>
<keyword evidence="7 9" id="KW-0472">Membrane</keyword>
<keyword evidence="12" id="KW-1185">Reference proteome</keyword>
<evidence type="ECO:0000256" key="4">
    <source>
        <dbReference type="ARBA" id="ARBA00022519"/>
    </source>
</evidence>
<dbReference type="PANTHER" id="PTHR35011:SF4">
    <property type="entry name" value="SLL1102 PROTEIN"/>
    <property type="match status" value="1"/>
</dbReference>
<dbReference type="AlphaFoldDB" id="A0A1A6C5S3"/>
<evidence type="ECO:0000256" key="3">
    <source>
        <dbReference type="ARBA" id="ARBA00022475"/>
    </source>
</evidence>
<evidence type="ECO:0000256" key="7">
    <source>
        <dbReference type="ARBA" id="ARBA00023136"/>
    </source>
</evidence>
<dbReference type="InterPro" id="IPR007387">
    <property type="entry name" value="TRAP_DctQ"/>
</dbReference>
<name>A0A1A6C5S3_9GAMM</name>
<dbReference type="RefSeq" id="WP_038089596.1">
    <property type="nucleotide sequence ID" value="NZ_JQSG02000002.1"/>
</dbReference>
<feature type="transmembrane region" description="Helical" evidence="9">
    <location>
        <begin position="58"/>
        <end position="75"/>
    </location>
</feature>
<reference evidence="11 12" key="1">
    <citation type="journal article" date="2014" name="Genome Announc.">
        <title>Draft Genome Sequence of the Iron-Oxidizing, Acidophilic, and Halotolerant 'Thiobacillus prosperus' Type Strain DSM 5130.</title>
        <authorList>
            <person name="Ossandon F.J."/>
            <person name="Cardenas J.P."/>
            <person name="Corbett M."/>
            <person name="Quatrini R."/>
            <person name="Holmes D.S."/>
            <person name="Watkin E."/>
        </authorList>
    </citation>
    <scope>NUCLEOTIDE SEQUENCE [LARGE SCALE GENOMIC DNA]</scope>
    <source>
        <strain evidence="11 12">DSM 5130</strain>
    </source>
</reference>
<evidence type="ECO:0000313" key="11">
    <source>
        <dbReference type="EMBL" id="OBS09899.1"/>
    </source>
</evidence>
<dbReference type="InterPro" id="IPR055348">
    <property type="entry name" value="DctQ"/>
</dbReference>
<dbReference type="GO" id="GO:0005886">
    <property type="term" value="C:plasma membrane"/>
    <property type="evidence" value="ECO:0007669"/>
    <property type="project" value="UniProtKB-SubCell"/>
</dbReference>
<evidence type="ECO:0000256" key="8">
    <source>
        <dbReference type="ARBA" id="ARBA00038436"/>
    </source>
</evidence>
<keyword evidence="3" id="KW-1003">Cell membrane</keyword>
<sequence>MRGWLRFARIIDALNERVGQLMYWLAFAMILLGAYNATVRYLGQYIGANLSSNAYLEAQWYLFGAMFMLGAAYTLKHNAHVRVDIMYGRLSPKGQAWIELVGTLVFLLPFSLLVLWLSLSWVEFSWKFHEMSPNPGGLARYPIKTVVPIAFVLLILQGLAQAIKAVAVIRGHRAAVYESTQEDAVL</sequence>
<evidence type="ECO:0000256" key="2">
    <source>
        <dbReference type="ARBA" id="ARBA00022448"/>
    </source>
</evidence>
<evidence type="ECO:0000259" key="10">
    <source>
        <dbReference type="Pfam" id="PF04290"/>
    </source>
</evidence>
<comment type="subcellular location">
    <subcellularLocation>
        <location evidence="1 9">Cell inner membrane</location>
        <topology evidence="1 9">Multi-pass membrane protein</topology>
    </subcellularLocation>
</comment>
<gene>
    <name evidence="11" type="ORF">Thpro_020949</name>
</gene>
<dbReference type="PANTHER" id="PTHR35011">
    <property type="entry name" value="2,3-DIKETO-L-GULONATE TRAP TRANSPORTER SMALL PERMEASE PROTEIN YIAM"/>
    <property type="match status" value="1"/>
</dbReference>
<feature type="transmembrane region" description="Helical" evidence="9">
    <location>
        <begin position="96"/>
        <end position="121"/>
    </location>
</feature>
<evidence type="ECO:0000256" key="1">
    <source>
        <dbReference type="ARBA" id="ARBA00004429"/>
    </source>
</evidence>